<keyword evidence="13" id="KW-0175">Coiled coil</keyword>
<dbReference type="PANTHER" id="PTHR45628:SF7">
    <property type="entry name" value="VOLTAGE-DEPENDENT CALCIUM CHANNEL TYPE A SUBUNIT ALPHA-1"/>
    <property type="match status" value="1"/>
</dbReference>
<dbReference type="FunFam" id="1.10.287.70:FF:000117">
    <property type="entry name" value="Voltage-gated Ca2+ channel, alpha subunit"/>
    <property type="match status" value="1"/>
</dbReference>
<keyword evidence="5 14" id="KW-0812">Transmembrane</keyword>
<feature type="transmembrane region" description="Helical" evidence="14">
    <location>
        <begin position="928"/>
        <end position="946"/>
    </location>
</feature>
<feature type="transmembrane region" description="Helical" evidence="14">
    <location>
        <begin position="1293"/>
        <end position="1318"/>
    </location>
</feature>
<organism evidence="16 17">
    <name type="scientific">Paramecium pentaurelia</name>
    <dbReference type="NCBI Taxonomy" id="43138"/>
    <lineage>
        <taxon>Eukaryota</taxon>
        <taxon>Sar</taxon>
        <taxon>Alveolata</taxon>
        <taxon>Ciliophora</taxon>
        <taxon>Intramacronucleata</taxon>
        <taxon>Oligohymenophorea</taxon>
        <taxon>Peniculida</taxon>
        <taxon>Parameciidae</taxon>
        <taxon>Paramecium</taxon>
    </lineage>
</organism>
<accession>A0A8S1TQR7</accession>
<feature type="transmembrane region" description="Helical" evidence="14">
    <location>
        <begin position="1207"/>
        <end position="1226"/>
    </location>
</feature>
<feature type="transmembrane region" description="Helical" evidence="14">
    <location>
        <begin position="562"/>
        <end position="582"/>
    </location>
</feature>
<evidence type="ECO:0000256" key="14">
    <source>
        <dbReference type="SAM" id="Phobius"/>
    </source>
</evidence>
<feature type="coiled-coil region" evidence="13">
    <location>
        <begin position="378"/>
        <end position="405"/>
    </location>
</feature>
<dbReference type="InterPro" id="IPR005821">
    <property type="entry name" value="Ion_trans_dom"/>
</dbReference>
<sequence length="1601" mass="187192">MSSTYKKLGIEFKPFTKDQISDSIAQIQSMRLEQILVGESEQFDWNNLLQKPELVDCVNLEQIQPDLDENKQVGQFSAKKTLFLFKIDDPFRRSVTSFLSNKALSNFIIVITILNIVAYSIPQSKISIGIEVVCNIFFGIEIILRVISQGLLFEENTYLKDKWNCIHFISFIFGWLILIDIDHIVLTVFKAIRLLRVIRLSEEISPLKIQLEAYISSFSKLGIVIIPFIFFLLYFSVIGLHFFMGLTTMRCRITPEPEDGIWEASEEVPYLCGIYECPEHLTCGSPYQYGLEWDHKENDSEEFMWNFLRFDNLPNSLLVIFTYFCLIGWSETNYMFWKAMTTYFTAGFFLLVLVFLAFIFSNLLLATFYESFIVKSSIKNSHQKVKKQQQQIETEINQKKQQQMTDRLALMSKKRKSMKQEQIQNANFTLFFQDHQQIGFKKGISLTNISNELSQSIYFAFINNLIIILCTLSIVIDYDGIDETMLIKLQIIEFVCTLYFYFELLIFFFAKGIKNYFKKPVNYLDFIAIISQLILFCILYILDENVIINQNRIIQVFKAIKLIRIIKFSYSAKIFYHISILTRAAIQTIAKLKSIISLWIIFAIFIALVGNALLKQQLSDHETPIHYNDFSNSLMAAFSIFYNEEWHLTMYRYGRVTPISFIYHIISILLGQVIFIKLLSAVFLNEFTKQVKIQEQNVKPIEYKQAAIDLMTTFKQFTSSSQLRSTHQLTRGISNFPGNKSLIQNVRQGILRNLKLNKKITKIIVPQKSQLELDNLDFLKDQQLNTNKPQFNENENDELLHQPQAILQRSRDLSIQVDQNIVTSQQQIQTKVQVMKTLYVFNVDNQFRLHVQMIINSRIFKILGFIAVGLSAVRTMLVTPLLDPHSQLYLSLDILYIIITSLYCLFIFLHIIAHGLYGNQNAFLTQSFYNVLNFVITVIEIVVVTTSIRNHVINFISSLRVFEFIKLGAEINHSIKYAQIALINALVKMVQLSIFCFILFLVYGTFAMKLLKGYNYYCTEVDQEEYQVHSNIDCMDYGGSWQKHRLGFDNILDSALTLFVIVTSEGWSPIMEQIWSIRGENQTPEENYNRYWAIYFQVFFFIGNTCMLNMFIGLVVSTYDESKLKAEGTYELEGNQREWCDIKKSIHKLQPKVKSRKPKTFIRKIAFFLVKNQFLKKIYLVVIFINTLSLSLCYVNQGIQYKNSLEIINLICILIFIFEIVSRFIAKEFKIYFKELINIIEIFGIWICLAEKIIDLNGIGEFYFLRCFKAFSVSIQMLRNFRIIKRFNRIERLFHSIFSVIPNALSMLYIMFVFLFIYTSLGIDMFCYLRPQKYIDDFDVHFRKFTTAMFSLVRVASSELWWELLVDALHTRSPDFACIEIDDYQDFLVYGYNGCGTNIAYVYFITFHLIFSLVLLNLFIASILGAYEEHAKQEQNAISKYQLNDVLSYWVEYDPYGSGFLNYKQFWRLSSQIAICFGVSGKDLLNPANKKNFLKALNIPLYEEKNGLMGYLFHDVIVSLTKISVELKYGVKDLEKKNQQENEFNHDYYRQFVKTPYNSGQMTAIIYLQNKARTLINKKRGINFLNIEALRQELQQQAENQ</sequence>
<evidence type="ECO:0000256" key="1">
    <source>
        <dbReference type="ARBA" id="ARBA00004141"/>
    </source>
</evidence>
<dbReference type="EMBL" id="CAJJDO010000024">
    <property type="protein sequence ID" value="CAD8153289.1"/>
    <property type="molecule type" value="Genomic_DNA"/>
</dbReference>
<feature type="transmembrane region" description="Helical" evidence="14">
    <location>
        <begin position="457"/>
        <end position="476"/>
    </location>
</feature>
<feature type="transmembrane region" description="Helical" evidence="14">
    <location>
        <begin position="343"/>
        <end position="369"/>
    </location>
</feature>
<evidence type="ECO:0000256" key="4">
    <source>
        <dbReference type="ARBA" id="ARBA00022673"/>
    </source>
</evidence>
<feature type="transmembrane region" description="Helical" evidence="14">
    <location>
        <begin position="1178"/>
        <end position="1195"/>
    </location>
</feature>
<evidence type="ECO:0000259" key="15">
    <source>
        <dbReference type="Pfam" id="PF00520"/>
    </source>
</evidence>
<reference evidence="16" key="1">
    <citation type="submission" date="2021-01" db="EMBL/GenBank/DDBJ databases">
        <authorList>
            <consortium name="Genoscope - CEA"/>
            <person name="William W."/>
        </authorList>
    </citation>
    <scope>NUCLEOTIDE SEQUENCE</scope>
</reference>
<keyword evidence="11" id="KW-0325">Glycoprotein</keyword>
<dbReference type="FunFam" id="1.20.120.350:FF:000030">
    <property type="entry name" value="sodium leak channel non-selective protein"/>
    <property type="match status" value="1"/>
</dbReference>
<feature type="transmembrane region" description="Helical" evidence="14">
    <location>
        <begin position="522"/>
        <end position="542"/>
    </location>
</feature>
<dbReference type="PANTHER" id="PTHR45628">
    <property type="entry name" value="VOLTAGE-DEPENDENT CALCIUM CHANNEL TYPE A SUBUNIT ALPHA-1"/>
    <property type="match status" value="1"/>
</dbReference>
<dbReference type="InterPro" id="IPR050599">
    <property type="entry name" value="VDCC_alpha-1_subunit"/>
</dbReference>
<dbReference type="FunFam" id="1.20.120.350:FF:000113">
    <property type="entry name" value="Uncharacterized protein"/>
    <property type="match status" value="1"/>
</dbReference>
<feature type="transmembrane region" description="Helical" evidence="14">
    <location>
        <begin position="128"/>
        <end position="147"/>
    </location>
</feature>
<dbReference type="GO" id="GO:0098703">
    <property type="term" value="P:calcium ion import across plasma membrane"/>
    <property type="evidence" value="ECO:0007669"/>
    <property type="project" value="TreeGrafter"/>
</dbReference>
<keyword evidence="3" id="KW-0109">Calcium transport</keyword>
<feature type="transmembrane region" description="Helical" evidence="14">
    <location>
        <begin position="981"/>
        <end position="1006"/>
    </location>
</feature>
<evidence type="ECO:0000256" key="8">
    <source>
        <dbReference type="ARBA" id="ARBA00022989"/>
    </source>
</evidence>
<dbReference type="Pfam" id="PF00520">
    <property type="entry name" value="Ion_trans"/>
    <property type="match status" value="4"/>
</dbReference>
<keyword evidence="10 14" id="KW-0472">Membrane</keyword>
<evidence type="ECO:0000256" key="3">
    <source>
        <dbReference type="ARBA" id="ARBA00022568"/>
    </source>
</evidence>
<feature type="transmembrane region" description="Helical" evidence="14">
    <location>
        <begin position="661"/>
        <end position="684"/>
    </location>
</feature>
<keyword evidence="7" id="KW-0851">Voltage-gated channel</keyword>
<feature type="domain" description="Ion transport" evidence="15">
    <location>
        <begin position="858"/>
        <end position="1125"/>
    </location>
</feature>
<comment type="caution">
    <text evidence="16">The sequence shown here is derived from an EMBL/GenBank/DDBJ whole genome shotgun (WGS) entry which is preliminary data.</text>
</comment>
<feature type="domain" description="Ion transport" evidence="15">
    <location>
        <begin position="458"/>
        <end position="692"/>
    </location>
</feature>
<feature type="transmembrane region" description="Helical" evidence="14">
    <location>
        <begin position="1094"/>
        <end position="1116"/>
    </location>
</feature>
<keyword evidence="4" id="KW-0107">Calcium channel</keyword>
<keyword evidence="6" id="KW-0106">Calcium</keyword>
<evidence type="ECO:0000256" key="11">
    <source>
        <dbReference type="ARBA" id="ARBA00023180"/>
    </source>
</evidence>
<keyword evidence="9" id="KW-0406">Ion transport</keyword>
<keyword evidence="8 14" id="KW-1133">Transmembrane helix</keyword>
<evidence type="ECO:0000313" key="17">
    <source>
        <dbReference type="Proteomes" id="UP000689195"/>
    </source>
</evidence>
<feature type="transmembrane region" description="Helical" evidence="14">
    <location>
        <begin position="168"/>
        <end position="192"/>
    </location>
</feature>
<evidence type="ECO:0000256" key="5">
    <source>
        <dbReference type="ARBA" id="ARBA00022692"/>
    </source>
</evidence>
<proteinExistence type="predicted"/>
<feature type="transmembrane region" description="Helical" evidence="14">
    <location>
        <begin position="317"/>
        <end position="337"/>
    </location>
</feature>
<feature type="transmembrane region" description="Helical" evidence="14">
    <location>
        <begin position="862"/>
        <end position="882"/>
    </location>
</feature>
<dbReference type="GO" id="GO:0005891">
    <property type="term" value="C:voltage-gated calcium channel complex"/>
    <property type="evidence" value="ECO:0007669"/>
    <property type="project" value="TreeGrafter"/>
</dbReference>
<gene>
    <name evidence="16" type="ORF">PPENT_87.1.T0240130</name>
</gene>
<dbReference type="Proteomes" id="UP000689195">
    <property type="component" value="Unassembled WGS sequence"/>
</dbReference>
<comment type="subcellular location">
    <subcellularLocation>
        <location evidence="1">Membrane</location>
        <topology evidence="1">Multi-pass membrane protein</topology>
    </subcellularLocation>
</comment>
<feature type="transmembrane region" description="Helical" evidence="14">
    <location>
        <begin position="894"/>
        <end position="916"/>
    </location>
</feature>
<feature type="domain" description="Ion transport" evidence="15">
    <location>
        <begin position="102"/>
        <end position="372"/>
    </location>
</feature>
<feature type="transmembrane region" description="Helical" evidence="14">
    <location>
        <begin position="103"/>
        <end position="122"/>
    </location>
</feature>
<evidence type="ECO:0000256" key="13">
    <source>
        <dbReference type="SAM" id="Coils"/>
    </source>
</evidence>
<feature type="domain" description="Ion transport" evidence="15">
    <location>
        <begin position="1176"/>
        <end position="1434"/>
    </location>
</feature>
<keyword evidence="2" id="KW-0813">Transport</keyword>
<feature type="transmembrane region" description="Helical" evidence="14">
    <location>
        <begin position="594"/>
        <end position="614"/>
    </location>
</feature>
<dbReference type="OrthoDB" id="431720at2759"/>
<evidence type="ECO:0000256" key="10">
    <source>
        <dbReference type="ARBA" id="ARBA00023136"/>
    </source>
</evidence>
<feature type="transmembrane region" description="Helical" evidence="14">
    <location>
        <begin position="491"/>
        <end position="510"/>
    </location>
</feature>
<evidence type="ECO:0000256" key="9">
    <source>
        <dbReference type="ARBA" id="ARBA00023065"/>
    </source>
</evidence>
<dbReference type="FunFam" id="1.10.238.10:FF:000525">
    <property type="entry name" value="Uncharacterized protein"/>
    <property type="match status" value="1"/>
</dbReference>
<protein>
    <recommendedName>
        <fullName evidence="15">Ion transport domain-containing protein</fullName>
    </recommendedName>
</protein>
<feature type="transmembrane region" description="Helical" evidence="14">
    <location>
        <begin position="1400"/>
        <end position="1427"/>
    </location>
</feature>
<dbReference type="GO" id="GO:0008331">
    <property type="term" value="F:high voltage-gated calcium channel activity"/>
    <property type="evidence" value="ECO:0007669"/>
    <property type="project" value="TreeGrafter"/>
</dbReference>
<name>A0A8S1TQR7_9CILI</name>
<feature type="transmembrane region" description="Helical" evidence="14">
    <location>
        <begin position="1262"/>
        <end position="1281"/>
    </location>
</feature>
<feature type="transmembrane region" description="Helical" evidence="14">
    <location>
        <begin position="221"/>
        <end position="243"/>
    </location>
</feature>
<evidence type="ECO:0000313" key="16">
    <source>
        <dbReference type="EMBL" id="CAD8153289.1"/>
    </source>
</evidence>
<evidence type="ECO:0000256" key="6">
    <source>
        <dbReference type="ARBA" id="ARBA00022837"/>
    </source>
</evidence>
<keyword evidence="17" id="KW-1185">Reference proteome</keyword>
<evidence type="ECO:0000256" key="12">
    <source>
        <dbReference type="ARBA" id="ARBA00023303"/>
    </source>
</evidence>
<keyword evidence="12" id="KW-0407">Ion channel</keyword>
<evidence type="ECO:0000256" key="7">
    <source>
        <dbReference type="ARBA" id="ARBA00022882"/>
    </source>
</evidence>
<evidence type="ECO:0000256" key="2">
    <source>
        <dbReference type="ARBA" id="ARBA00022448"/>
    </source>
</evidence>